<dbReference type="EMBL" id="CP029479">
    <property type="protein sequence ID" value="AWM77786.1"/>
    <property type="molecule type" value="Genomic_DNA"/>
</dbReference>
<protein>
    <submittedName>
        <fullName evidence="1">Uncharacterized protein</fullName>
    </submittedName>
</protein>
<evidence type="ECO:0000313" key="2">
    <source>
        <dbReference type="Proteomes" id="UP000247763"/>
    </source>
</evidence>
<keyword evidence="2" id="KW-1185">Reference proteome</keyword>
<name>A0A2Z3HUE1_9CAUL</name>
<evidence type="ECO:0000313" key="1">
    <source>
        <dbReference type="EMBL" id="AWM77786.1"/>
    </source>
</evidence>
<dbReference type="Proteomes" id="UP000247763">
    <property type="component" value="Chromosome"/>
</dbReference>
<accession>A0A2Z3HUE1</accession>
<proteinExistence type="predicted"/>
<dbReference type="KEGG" id="phb:HYN04_08425"/>
<organism evidence="1 2">
    <name type="scientific">Phenylobacterium parvum</name>
    <dbReference type="NCBI Taxonomy" id="2201350"/>
    <lineage>
        <taxon>Bacteria</taxon>
        <taxon>Pseudomonadati</taxon>
        <taxon>Pseudomonadota</taxon>
        <taxon>Alphaproteobacteria</taxon>
        <taxon>Caulobacterales</taxon>
        <taxon>Caulobacteraceae</taxon>
        <taxon>Phenylobacterium</taxon>
    </lineage>
</organism>
<gene>
    <name evidence="1" type="ORF">HYN04_08425</name>
</gene>
<reference evidence="2" key="1">
    <citation type="submission" date="2018-05" db="EMBL/GenBank/DDBJ databases">
        <title>Genome sequencing of Phenylobacterium sp. HYN0004.</title>
        <authorList>
            <person name="Yi H."/>
            <person name="Baek C."/>
        </authorList>
    </citation>
    <scope>NUCLEOTIDE SEQUENCE [LARGE SCALE GENOMIC DNA]</scope>
    <source>
        <strain evidence="2">HYN0004</strain>
    </source>
</reference>
<dbReference type="AlphaFoldDB" id="A0A2Z3HUE1"/>
<dbReference type="OrthoDB" id="7623655at2"/>
<sequence length="345" mass="39511">MLNLLAVSSASRNDPGYSEQPFFTSPRLNESLIIKHRVRADEAGVLPKDRVSGTKVILPFERTDLKIGGRSFLIEQKGWRDVVNDISGAYRNPERDILVLLALNDLPSLDPFLVREQLKRRGLAVAPCYFRISEADVTRMQSFVGKQVEILLDISQRNRMDGSSWSNRMIRALLAPTPGDSIHPIRLALRLDPEDFEEGIFAWKGFVYYQWLLGELRPQLGPFLREILVMKTHGFRDREMSLALDRARRRLVDRVNSVMEEVVGAVRVYEAAFNDLTRNGKPLAFANFLRRTPEMFILLGERIGALSHVASYWQFRFPEGALEPIQMEELFEIVRDFEFTLGGEA</sequence>